<keyword evidence="5" id="KW-0863">Zinc-finger</keyword>
<evidence type="ECO:0000313" key="8">
    <source>
        <dbReference type="EMBL" id="QHS99552.1"/>
    </source>
</evidence>
<protein>
    <recommendedName>
        <fullName evidence="7">C2H2-type domain-containing protein</fullName>
    </recommendedName>
</protein>
<dbReference type="GO" id="GO:0008270">
    <property type="term" value="F:zinc ion binding"/>
    <property type="evidence" value="ECO:0007669"/>
    <property type="project" value="UniProtKB-KW"/>
</dbReference>
<evidence type="ECO:0000256" key="3">
    <source>
        <dbReference type="ARBA" id="ARBA00022679"/>
    </source>
</evidence>
<name>A0A6C0C5F2_9ZZZZ</name>
<dbReference type="GO" id="GO:0008170">
    <property type="term" value="F:N-methyltransferase activity"/>
    <property type="evidence" value="ECO:0007669"/>
    <property type="project" value="InterPro"/>
</dbReference>
<keyword evidence="2" id="KW-0489">Methyltransferase</keyword>
<accession>A0A6C0C5F2</accession>
<evidence type="ECO:0000256" key="6">
    <source>
        <dbReference type="ARBA" id="ARBA00022833"/>
    </source>
</evidence>
<dbReference type="SUPFAM" id="SSF57667">
    <property type="entry name" value="beta-beta-alpha zinc fingers"/>
    <property type="match status" value="1"/>
</dbReference>
<dbReference type="SUPFAM" id="SSF53335">
    <property type="entry name" value="S-adenosyl-L-methionine-dependent methyltransferases"/>
    <property type="match status" value="1"/>
</dbReference>
<keyword evidence="3" id="KW-0808">Transferase</keyword>
<evidence type="ECO:0000256" key="4">
    <source>
        <dbReference type="ARBA" id="ARBA00022723"/>
    </source>
</evidence>
<dbReference type="InterPro" id="IPR002052">
    <property type="entry name" value="DNA_methylase_N6_adenine_CS"/>
</dbReference>
<keyword evidence="4" id="KW-0479">Metal-binding</keyword>
<dbReference type="InterPro" id="IPR001091">
    <property type="entry name" value="RM_Methyltransferase"/>
</dbReference>
<sequence length="391" mass="45202">MVKYSCEVCGKTFKQKGHYNNHINKKTPCKPIENKIIEDKINEKIQELSEKGDITINNINLNLNINELNINNMDNQPQEMDENIQNKEGMVFLSTIPDKSVNLILTDPPYITSTETGMGNLHKQIQENEKNGVECMKTEDEWNTVKDKYIGKKMPENKMKENFIKYGNIYGKKYSVQTEYGDWDKNFTMEMLDKFIGEYYKKLVPGGTVIIFFDIWKITPLKGLLEKHKFKQIRFIEWIKTNPQPLNQKVNYLTNCREIALLGVKGGKPTFNSKYDNAIYEQDNDNCDEQDNDNCDEQGNDNCDEQDNDNCDEEGELYKYPIQSGKKRFHPTQKSLPLFEALIKKHSNEGDTVLDTFLGSGTTAVACKNTDRICKGCEVSKEYYDKMIALL</sequence>
<dbReference type="FunFam" id="3.30.160.60:FF:000065">
    <property type="entry name" value="B-cell CLL/lymphoma 6, member B"/>
    <property type="match status" value="1"/>
</dbReference>
<dbReference type="InterPro" id="IPR013087">
    <property type="entry name" value="Znf_C2H2_type"/>
</dbReference>
<evidence type="ECO:0000256" key="1">
    <source>
        <dbReference type="ARBA" id="ARBA00006594"/>
    </source>
</evidence>
<dbReference type="PROSITE" id="PS00092">
    <property type="entry name" value="N6_MTASE"/>
    <property type="match status" value="1"/>
</dbReference>
<dbReference type="PROSITE" id="PS50157">
    <property type="entry name" value="ZINC_FINGER_C2H2_2"/>
    <property type="match status" value="1"/>
</dbReference>
<evidence type="ECO:0000256" key="2">
    <source>
        <dbReference type="ARBA" id="ARBA00022603"/>
    </source>
</evidence>
<dbReference type="Gene3D" id="3.40.50.150">
    <property type="entry name" value="Vaccinia Virus protein VP39"/>
    <property type="match status" value="1"/>
</dbReference>
<dbReference type="PRINTS" id="PR00508">
    <property type="entry name" value="S21N4MTFRASE"/>
</dbReference>
<dbReference type="InterPro" id="IPR002941">
    <property type="entry name" value="DNA_methylase_N4/N6"/>
</dbReference>
<dbReference type="AlphaFoldDB" id="A0A6C0C5F2"/>
<dbReference type="Pfam" id="PF01555">
    <property type="entry name" value="N6_N4_Mtase"/>
    <property type="match status" value="1"/>
</dbReference>
<organism evidence="8">
    <name type="scientific">viral metagenome</name>
    <dbReference type="NCBI Taxonomy" id="1070528"/>
    <lineage>
        <taxon>unclassified sequences</taxon>
        <taxon>metagenomes</taxon>
        <taxon>organismal metagenomes</taxon>
    </lineage>
</organism>
<dbReference type="InterPro" id="IPR029063">
    <property type="entry name" value="SAM-dependent_MTases_sf"/>
</dbReference>
<dbReference type="EMBL" id="MN739344">
    <property type="protein sequence ID" value="QHS99552.1"/>
    <property type="molecule type" value="Genomic_DNA"/>
</dbReference>
<feature type="domain" description="C2H2-type" evidence="7">
    <location>
        <begin position="4"/>
        <end position="31"/>
    </location>
</feature>
<dbReference type="Gene3D" id="3.30.160.60">
    <property type="entry name" value="Classic Zinc Finger"/>
    <property type="match status" value="1"/>
</dbReference>
<dbReference type="GO" id="GO:0032259">
    <property type="term" value="P:methylation"/>
    <property type="evidence" value="ECO:0007669"/>
    <property type="project" value="UniProtKB-KW"/>
</dbReference>
<proteinExistence type="inferred from homology"/>
<dbReference type="InterPro" id="IPR036236">
    <property type="entry name" value="Znf_C2H2_sf"/>
</dbReference>
<comment type="similarity">
    <text evidence="1">Belongs to the N(4)/N(6)-methyltransferase family.</text>
</comment>
<evidence type="ECO:0000259" key="7">
    <source>
        <dbReference type="PROSITE" id="PS50157"/>
    </source>
</evidence>
<reference evidence="8" key="1">
    <citation type="journal article" date="2020" name="Nature">
        <title>Giant virus diversity and host interactions through global metagenomics.</title>
        <authorList>
            <person name="Schulz F."/>
            <person name="Roux S."/>
            <person name="Paez-Espino D."/>
            <person name="Jungbluth S."/>
            <person name="Walsh D.A."/>
            <person name="Denef V.J."/>
            <person name="McMahon K.D."/>
            <person name="Konstantinidis K.T."/>
            <person name="Eloe-Fadrosh E.A."/>
            <person name="Kyrpides N.C."/>
            <person name="Woyke T."/>
        </authorList>
    </citation>
    <scope>NUCLEOTIDE SEQUENCE</scope>
    <source>
        <strain evidence="8">GVMAG-M-3300020187-37</strain>
    </source>
</reference>
<keyword evidence="6" id="KW-0862">Zinc</keyword>
<dbReference type="GO" id="GO:0003677">
    <property type="term" value="F:DNA binding"/>
    <property type="evidence" value="ECO:0007669"/>
    <property type="project" value="InterPro"/>
</dbReference>
<evidence type="ECO:0000256" key="5">
    <source>
        <dbReference type="ARBA" id="ARBA00022771"/>
    </source>
</evidence>